<dbReference type="VEuPathDB" id="FungiDB:HMPREF1544_06558"/>
<protein>
    <submittedName>
        <fullName evidence="1">Uncharacterized protein</fullName>
    </submittedName>
</protein>
<sequence>HVSEGPIYELWLEQTYTINTAFNQRAEQVPFTIKFYWAMKCLIEETAKNLATLSQEHMKVVAENTLTSSLPKDNLSTLISCSMLKLAKEKDKTGMFCLGSFYAS</sequence>
<keyword evidence="2" id="KW-1185">Reference proteome</keyword>
<dbReference type="EMBL" id="KE123984">
    <property type="protein sequence ID" value="EPB86678.1"/>
    <property type="molecule type" value="Genomic_DNA"/>
</dbReference>
<dbReference type="OrthoDB" id="2243575at2759"/>
<accession>S2JV56</accession>
<gene>
    <name evidence="1" type="ORF">HMPREF1544_06558</name>
</gene>
<dbReference type="OMA" id="CLIYEIA"/>
<evidence type="ECO:0000313" key="2">
    <source>
        <dbReference type="Proteomes" id="UP000014254"/>
    </source>
</evidence>
<reference evidence="2" key="1">
    <citation type="submission" date="2013-05" db="EMBL/GenBank/DDBJ databases">
        <title>The Genome sequence of Mucor circinelloides f. circinelloides 1006PhL.</title>
        <authorList>
            <consortium name="The Broad Institute Genomics Platform"/>
            <person name="Cuomo C."/>
            <person name="Earl A."/>
            <person name="Findley K."/>
            <person name="Lee S.C."/>
            <person name="Walker B."/>
            <person name="Young S."/>
            <person name="Zeng Q."/>
            <person name="Gargeya S."/>
            <person name="Fitzgerald M."/>
            <person name="Haas B."/>
            <person name="Abouelleil A."/>
            <person name="Allen A.W."/>
            <person name="Alvarado L."/>
            <person name="Arachchi H.M."/>
            <person name="Berlin A.M."/>
            <person name="Chapman S.B."/>
            <person name="Gainer-Dewar J."/>
            <person name="Goldberg J."/>
            <person name="Griggs A."/>
            <person name="Gujja S."/>
            <person name="Hansen M."/>
            <person name="Howarth C."/>
            <person name="Imamovic A."/>
            <person name="Ireland A."/>
            <person name="Larimer J."/>
            <person name="McCowan C."/>
            <person name="Murphy C."/>
            <person name="Pearson M."/>
            <person name="Poon T.W."/>
            <person name="Priest M."/>
            <person name="Roberts A."/>
            <person name="Saif S."/>
            <person name="Shea T."/>
            <person name="Sisk P."/>
            <person name="Sykes S."/>
            <person name="Wortman J."/>
            <person name="Nusbaum C."/>
            <person name="Birren B."/>
        </authorList>
    </citation>
    <scope>NUCLEOTIDE SEQUENCE [LARGE SCALE GENOMIC DNA]</scope>
    <source>
        <strain evidence="2">1006PhL</strain>
    </source>
</reference>
<dbReference type="InParanoid" id="S2JV56"/>
<organism evidence="1 2">
    <name type="scientific">Mucor circinelloides f. circinelloides (strain 1006PhL)</name>
    <name type="common">Mucormycosis agent</name>
    <name type="synonym">Calyptromyces circinelloides</name>
    <dbReference type="NCBI Taxonomy" id="1220926"/>
    <lineage>
        <taxon>Eukaryota</taxon>
        <taxon>Fungi</taxon>
        <taxon>Fungi incertae sedis</taxon>
        <taxon>Mucoromycota</taxon>
        <taxon>Mucoromycotina</taxon>
        <taxon>Mucoromycetes</taxon>
        <taxon>Mucorales</taxon>
        <taxon>Mucorineae</taxon>
        <taxon>Mucoraceae</taxon>
        <taxon>Mucor</taxon>
    </lineage>
</organism>
<dbReference type="Proteomes" id="UP000014254">
    <property type="component" value="Unassembled WGS sequence"/>
</dbReference>
<proteinExistence type="predicted"/>
<evidence type="ECO:0000313" key="1">
    <source>
        <dbReference type="EMBL" id="EPB86678.1"/>
    </source>
</evidence>
<feature type="non-terminal residue" evidence="1">
    <location>
        <position position="1"/>
    </location>
</feature>
<name>S2JV56_MUCC1</name>
<dbReference type="eggNOG" id="ENOG502TABA">
    <property type="taxonomic scope" value="Eukaryota"/>
</dbReference>
<feature type="non-terminal residue" evidence="1">
    <location>
        <position position="104"/>
    </location>
</feature>
<dbReference type="AlphaFoldDB" id="S2JV56"/>